<dbReference type="EMBL" id="CATOUU010000042">
    <property type="protein sequence ID" value="CAI9914113.1"/>
    <property type="molecule type" value="Genomic_DNA"/>
</dbReference>
<dbReference type="Proteomes" id="UP001642409">
    <property type="component" value="Unassembled WGS sequence"/>
</dbReference>
<protein>
    <submittedName>
        <fullName evidence="1">Uncharacterized protein</fullName>
    </submittedName>
</protein>
<organism evidence="1">
    <name type="scientific">Hexamita inflata</name>
    <dbReference type="NCBI Taxonomy" id="28002"/>
    <lineage>
        <taxon>Eukaryota</taxon>
        <taxon>Metamonada</taxon>
        <taxon>Diplomonadida</taxon>
        <taxon>Hexamitidae</taxon>
        <taxon>Hexamitinae</taxon>
        <taxon>Hexamita</taxon>
    </lineage>
</organism>
<evidence type="ECO:0000313" key="1">
    <source>
        <dbReference type="EMBL" id="CAI9914113.1"/>
    </source>
</evidence>
<proteinExistence type="predicted"/>
<comment type="caution">
    <text evidence="1">The sequence shown here is derived from an EMBL/GenBank/DDBJ whole genome shotgun (WGS) entry which is preliminary data.</text>
</comment>
<keyword evidence="3" id="KW-1185">Reference proteome</keyword>
<evidence type="ECO:0000313" key="2">
    <source>
        <dbReference type="EMBL" id="CAL6012068.1"/>
    </source>
</evidence>
<sequence>MEMQTTVVSGIVQSSQNINLTRCFCNYSVITESGSVICQQFQNIKLQMYTINGSFQSQSPLYLVQDNEISDSIKLDEVTSSFFIKSICKNEFCQIKGNMKTGPEKPKYDKTQLLIGNYNIDKQITVDGVAIGINCIIDGNYDYNATYVILNENIEVSSQRVSLFCFKPTLSKIDVIGLYSTTKIQQNQLYNSLFYSAPNIQVLINQCNINITIKNNQQSDFSLFLNQDSNIIKVNNCSVAIIIDNNNIQQFYGISESLQSIIIYNSSFNFTNNDQIQQFYGVTYKCQSAEINYLQLFLKIKSVYSYGISYETNGLISIINALLSGTLTGNKTFGVIYTAKHTVYINNITYSLVTQGVVENCGFIQNIEIKNSVQTNNISFQGFSQSPGVLSIYDKSQTCPCMLNSQLINGLCYCIPDSTQIQDVCQCPIHSIAINNECVCQITQTVLLNGICQCTTINAYISDESICKCPLNATNNTNNICSCPSGSNLVNNQCVCQIQNAFPYPSGCQCAQGAQNNSNQCYCPAGTNLQGDRCVCSTPQSSLVNGVCVCDVLDAFMQNSVCVCGQYATIKNNQCTCPSDMKMVNKNCVCITSNAIITAGVCICPSYSINNSISCACPSNSVVVGTVCQCTIQGAIITNNCNCPTHAQVVGNVCTCPVNSEVSSGVCVCTIAYQIMQNSQCVCPTGQCSTRIQYQQRSYTCPTGITYQTGGCCSVASSIIGCNCTATSWVNVSSCSVPSRQSIGTTKTYQQVNGASSCSQISSCRGTLSGANCVCAPVQCNELVIDTCQEVEFQKFWVNNGGQCVCQ</sequence>
<evidence type="ECO:0000313" key="3">
    <source>
        <dbReference type="Proteomes" id="UP001642409"/>
    </source>
</evidence>
<reference evidence="2 3" key="2">
    <citation type="submission" date="2024-07" db="EMBL/GenBank/DDBJ databases">
        <authorList>
            <person name="Akdeniz Z."/>
        </authorList>
    </citation>
    <scope>NUCLEOTIDE SEQUENCE [LARGE SCALE GENOMIC DNA]</scope>
</reference>
<accession>A0AA86TII6</accession>
<dbReference type="EMBL" id="CAXDID020000065">
    <property type="protein sequence ID" value="CAL6012068.1"/>
    <property type="molecule type" value="Genomic_DNA"/>
</dbReference>
<gene>
    <name evidence="1" type="ORF">HINF_LOCUS1758</name>
    <name evidence="2" type="ORF">HINF_LOCUS23128</name>
</gene>
<dbReference type="AlphaFoldDB" id="A0AA86TII6"/>
<reference evidence="1" key="1">
    <citation type="submission" date="2023-06" db="EMBL/GenBank/DDBJ databases">
        <authorList>
            <person name="Kurt Z."/>
        </authorList>
    </citation>
    <scope>NUCLEOTIDE SEQUENCE</scope>
</reference>
<name>A0AA86TII6_9EUKA</name>